<dbReference type="RefSeq" id="WP_425572002.1">
    <property type="nucleotide sequence ID" value="NZ_BAABLO010000004.1"/>
</dbReference>
<dbReference type="Proteomes" id="UP001500556">
    <property type="component" value="Unassembled WGS sequence"/>
</dbReference>
<keyword evidence="1" id="KW-0812">Transmembrane</keyword>
<feature type="transmembrane region" description="Helical" evidence="1">
    <location>
        <begin position="81"/>
        <end position="103"/>
    </location>
</feature>
<evidence type="ECO:0008006" key="4">
    <source>
        <dbReference type="Google" id="ProtNLM"/>
    </source>
</evidence>
<keyword evidence="1" id="KW-1133">Transmembrane helix</keyword>
<keyword evidence="3" id="KW-1185">Reference proteome</keyword>
<comment type="caution">
    <text evidence="2">The sequence shown here is derived from an EMBL/GenBank/DDBJ whole genome shotgun (WGS) entry which is preliminary data.</text>
</comment>
<dbReference type="EMBL" id="BAABLO010000004">
    <property type="protein sequence ID" value="GAA4717094.1"/>
    <property type="molecule type" value="Genomic_DNA"/>
</dbReference>
<name>A0ABP8XZJ2_9MICO</name>
<proteinExistence type="predicted"/>
<sequence>MADVTGTPRTDGPRSTRSGPGIVLVAVYGLLALAATGRSVLQITEYFSRAPLAYVLSAVAAVIYVVATVALARGDRTSRRVALVAISVELAGVLVVGLASYLATDAFPDKTVWSHFGSGYGYVPLVLPVLGLLWLRRTARGSAAGSA</sequence>
<evidence type="ECO:0000256" key="1">
    <source>
        <dbReference type="SAM" id="Phobius"/>
    </source>
</evidence>
<organism evidence="2 3">
    <name type="scientific">Pedococcus ginsenosidimutans</name>
    <dbReference type="NCBI Taxonomy" id="490570"/>
    <lineage>
        <taxon>Bacteria</taxon>
        <taxon>Bacillati</taxon>
        <taxon>Actinomycetota</taxon>
        <taxon>Actinomycetes</taxon>
        <taxon>Micrococcales</taxon>
        <taxon>Intrasporangiaceae</taxon>
        <taxon>Pedococcus</taxon>
    </lineage>
</organism>
<accession>A0ABP8XZJ2</accession>
<keyword evidence="1" id="KW-0472">Membrane</keyword>
<feature type="transmembrane region" description="Helical" evidence="1">
    <location>
        <begin position="52"/>
        <end position="72"/>
    </location>
</feature>
<reference evidence="3" key="1">
    <citation type="journal article" date="2019" name="Int. J. Syst. Evol. Microbiol.">
        <title>The Global Catalogue of Microorganisms (GCM) 10K type strain sequencing project: providing services to taxonomists for standard genome sequencing and annotation.</title>
        <authorList>
            <consortium name="The Broad Institute Genomics Platform"/>
            <consortium name="The Broad Institute Genome Sequencing Center for Infectious Disease"/>
            <person name="Wu L."/>
            <person name="Ma J."/>
        </authorList>
    </citation>
    <scope>NUCLEOTIDE SEQUENCE [LARGE SCALE GENOMIC DNA]</scope>
    <source>
        <strain evidence="3">JCM 18961</strain>
    </source>
</reference>
<evidence type="ECO:0000313" key="2">
    <source>
        <dbReference type="EMBL" id="GAA4717094.1"/>
    </source>
</evidence>
<feature type="transmembrane region" description="Helical" evidence="1">
    <location>
        <begin position="21"/>
        <end position="40"/>
    </location>
</feature>
<evidence type="ECO:0000313" key="3">
    <source>
        <dbReference type="Proteomes" id="UP001500556"/>
    </source>
</evidence>
<gene>
    <name evidence="2" type="ORF">GCM10025782_12700</name>
</gene>
<feature type="transmembrane region" description="Helical" evidence="1">
    <location>
        <begin position="115"/>
        <end position="135"/>
    </location>
</feature>
<protein>
    <recommendedName>
        <fullName evidence="4">Integral membrane protein</fullName>
    </recommendedName>
</protein>